<dbReference type="Gene3D" id="2.60.120.10">
    <property type="entry name" value="Jelly Rolls"/>
    <property type="match status" value="1"/>
</dbReference>
<dbReference type="Pfam" id="PF12833">
    <property type="entry name" value="HTH_18"/>
    <property type="match status" value="1"/>
</dbReference>
<evidence type="ECO:0000256" key="1">
    <source>
        <dbReference type="ARBA" id="ARBA00023015"/>
    </source>
</evidence>
<gene>
    <name evidence="5" type="ORF">GL279_05410</name>
</gene>
<dbReference type="Pfam" id="PF02311">
    <property type="entry name" value="AraC_binding"/>
    <property type="match status" value="1"/>
</dbReference>
<evidence type="ECO:0000313" key="6">
    <source>
        <dbReference type="Proteomes" id="UP000442533"/>
    </source>
</evidence>
<evidence type="ECO:0000256" key="3">
    <source>
        <dbReference type="ARBA" id="ARBA00023163"/>
    </source>
</evidence>
<organism evidence="5 6">
    <name type="scientific">Paracoccus limosus</name>
    <dbReference type="NCBI Taxonomy" id="913252"/>
    <lineage>
        <taxon>Bacteria</taxon>
        <taxon>Pseudomonadati</taxon>
        <taxon>Pseudomonadota</taxon>
        <taxon>Alphaproteobacteria</taxon>
        <taxon>Rhodobacterales</taxon>
        <taxon>Paracoccaceae</taxon>
        <taxon>Paracoccus</taxon>
    </lineage>
</organism>
<dbReference type="InterPro" id="IPR047264">
    <property type="entry name" value="Cupin_HpaA-like_N"/>
</dbReference>
<feature type="domain" description="HTH araC/xylS-type" evidence="4">
    <location>
        <begin position="196"/>
        <end position="294"/>
    </location>
</feature>
<dbReference type="InterPro" id="IPR018060">
    <property type="entry name" value="HTH_AraC"/>
</dbReference>
<evidence type="ECO:0000313" key="5">
    <source>
        <dbReference type="EMBL" id="MTH34035.1"/>
    </source>
</evidence>
<dbReference type="InterPro" id="IPR014710">
    <property type="entry name" value="RmlC-like_jellyroll"/>
</dbReference>
<evidence type="ECO:0000256" key="2">
    <source>
        <dbReference type="ARBA" id="ARBA00023125"/>
    </source>
</evidence>
<accession>A0A844H1Y6</accession>
<dbReference type="InterPro" id="IPR037923">
    <property type="entry name" value="HTH-like"/>
</dbReference>
<dbReference type="EMBL" id="WMIF01000005">
    <property type="protein sequence ID" value="MTH34035.1"/>
    <property type="molecule type" value="Genomic_DNA"/>
</dbReference>
<sequence>MAKASDPGIPRFYLYGDSGADVERDFLHVEAILTRSGPHGWRIQPHAHPDHAQIFLIHKGGGTVQFEDHSAEIPLPAVMVLPAGSVHQFAFQPGTDGYVVTAALGWLNAVTASDPSLREVLAQPAVLPLRDSGLHVPTVIDTFDWLLREFVWSAPGRRIAIMALYLRLLVILLRLRITTQTEDLPAAPDRDQNLLVRYRGLVEEHFRHQRAPGFYADQLAVTSARLNAACKARAGRTASDLVHDRLMLEAKRLLLYTDHGIARIGNMIGFDDPAYFSRFFAARAGCSPASWRKTQKA</sequence>
<name>A0A844H1Y6_9RHOB</name>
<dbReference type="PANTHER" id="PTHR43280:SF32">
    <property type="entry name" value="TRANSCRIPTIONAL REGULATORY PROTEIN"/>
    <property type="match status" value="1"/>
</dbReference>
<proteinExistence type="predicted"/>
<dbReference type="PROSITE" id="PS01124">
    <property type="entry name" value="HTH_ARAC_FAMILY_2"/>
    <property type="match status" value="1"/>
</dbReference>
<dbReference type="InterPro" id="IPR009057">
    <property type="entry name" value="Homeodomain-like_sf"/>
</dbReference>
<dbReference type="GO" id="GO:0043565">
    <property type="term" value="F:sequence-specific DNA binding"/>
    <property type="evidence" value="ECO:0007669"/>
    <property type="project" value="InterPro"/>
</dbReference>
<dbReference type="Gene3D" id="1.10.10.60">
    <property type="entry name" value="Homeodomain-like"/>
    <property type="match status" value="1"/>
</dbReference>
<dbReference type="PANTHER" id="PTHR43280">
    <property type="entry name" value="ARAC-FAMILY TRANSCRIPTIONAL REGULATOR"/>
    <property type="match status" value="1"/>
</dbReference>
<keyword evidence="6" id="KW-1185">Reference proteome</keyword>
<protein>
    <submittedName>
        <fullName evidence="5">Helix-turn-helix domain-containing protein</fullName>
    </submittedName>
</protein>
<dbReference type="OrthoDB" id="9814125at2"/>
<dbReference type="SUPFAM" id="SSF51215">
    <property type="entry name" value="Regulatory protein AraC"/>
    <property type="match status" value="1"/>
</dbReference>
<dbReference type="AlphaFoldDB" id="A0A844H1Y6"/>
<dbReference type="SMART" id="SM00342">
    <property type="entry name" value="HTH_ARAC"/>
    <property type="match status" value="1"/>
</dbReference>
<evidence type="ECO:0000259" key="4">
    <source>
        <dbReference type="PROSITE" id="PS01124"/>
    </source>
</evidence>
<comment type="caution">
    <text evidence="5">The sequence shown here is derived from an EMBL/GenBank/DDBJ whole genome shotgun (WGS) entry which is preliminary data.</text>
</comment>
<dbReference type="Proteomes" id="UP000442533">
    <property type="component" value="Unassembled WGS sequence"/>
</dbReference>
<dbReference type="SUPFAM" id="SSF46689">
    <property type="entry name" value="Homeodomain-like"/>
    <property type="match status" value="1"/>
</dbReference>
<keyword evidence="1" id="KW-0805">Transcription regulation</keyword>
<keyword evidence="3" id="KW-0804">Transcription</keyword>
<dbReference type="RefSeq" id="WP_155063592.1">
    <property type="nucleotide sequence ID" value="NZ_WMIF01000005.1"/>
</dbReference>
<dbReference type="CDD" id="cd06999">
    <property type="entry name" value="cupin_HpaA-like_N"/>
    <property type="match status" value="1"/>
</dbReference>
<dbReference type="InterPro" id="IPR003313">
    <property type="entry name" value="AraC-bd"/>
</dbReference>
<dbReference type="GO" id="GO:0003700">
    <property type="term" value="F:DNA-binding transcription factor activity"/>
    <property type="evidence" value="ECO:0007669"/>
    <property type="project" value="InterPro"/>
</dbReference>
<reference evidence="5 6" key="1">
    <citation type="submission" date="2019-11" db="EMBL/GenBank/DDBJ databases">
        <authorList>
            <person name="Dong K."/>
        </authorList>
    </citation>
    <scope>NUCLEOTIDE SEQUENCE [LARGE SCALE GENOMIC DNA]</scope>
    <source>
        <strain evidence="5 6">JCM 17370</strain>
    </source>
</reference>
<keyword evidence="2" id="KW-0238">DNA-binding</keyword>